<comment type="caution">
    <text evidence="1">The sequence shown here is derived from an EMBL/GenBank/DDBJ whole genome shotgun (WGS) entry which is preliminary data.</text>
</comment>
<keyword evidence="2" id="KW-1185">Reference proteome</keyword>
<dbReference type="EMBL" id="CM016762">
    <property type="protein sequence ID" value="TMS36689.1"/>
    <property type="molecule type" value="Genomic_DNA"/>
</dbReference>
<organism evidence="1 2">
    <name type="scientific">Steinernema carpocapsae</name>
    <name type="common">Entomopathogenic nematode</name>
    <dbReference type="NCBI Taxonomy" id="34508"/>
    <lineage>
        <taxon>Eukaryota</taxon>
        <taxon>Metazoa</taxon>
        <taxon>Ecdysozoa</taxon>
        <taxon>Nematoda</taxon>
        <taxon>Chromadorea</taxon>
        <taxon>Rhabditida</taxon>
        <taxon>Tylenchina</taxon>
        <taxon>Panagrolaimomorpha</taxon>
        <taxon>Strongyloidoidea</taxon>
        <taxon>Steinernematidae</taxon>
        <taxon>Steinernema</taxon>
    </lineage>
</organism>
<reference evidence="1 2" key="1">
    <citation type="journal article" date="2015" name="Genome Biol.">
        <title>Comparative genomics of Steinernema reveals deeply conserved gene regulatory networks.</title>
        <authorList>
            <person name="Dillman A.R."/>
            <person name="Macchietto M."/>
            <person name="Porter C.F."/>
            <person name="Rogers A."/>
            <person name="Williams B."/>
            <person name="Antoshechkin I."/>
            <person name="Lee M.M."/>
            <person name="Goodwin Z."/>
            <person name="Lu X."/>
            <person name="Lewis E.E."/>
            <person name="Goodrich-Blair H."/>
            <person name="Stock S.P."/>
            <person name="Adams B.J."/>
            <person name="Sternberg P.W."/>
            <person name="Mortazavi A."/>
        </authorList>
    </citation>
    <scope>NUCLEOTIDE SEQUENCE [LARGE SCALE GENOMIC DNA]</scope>
    <source>
        <strain evidence="1 2">ALL</strain>
    </source>
</reference>
<sequence>MVHVATSLTAGRRSACNRRNRSTQACTNQFREFQIIATTREERWFRSAHMQTVFAVLNNTLRRAVHDFNVFADHVHFEKKFFSAHAKRKSR</sequence>
<protein>
    <submittedName>
        <fullName evidence="1">Uncharacterized protein</fullName>
    </submittedName>
</protein>
<evidence type="ECO:0000313" key="1">
    <source>
        <dbReference type="EMBL" id="TMS36689.1"/>
    </source>
</evidence>
<gene>
    <name evidence="1" type="ORF">L596_003791</name>
</gene>
<dbReference type="AlphaFoldDB" id="A0A4U8UVC9"/>
<evidence type="ECO:0000313" key="2">
    <source>
        <dbReference type="Proteomes" id="UP000298663"/>
    </source>
</evidence>
<dbReference type="Proteomes" id="UP000298663">
    <property type="component" value="Chromosome X"/>
</dbReference>
<proteinExistence type="predicted"/>
<reference evidence="1 2" key="2">
    <citation type="journal article" date="2019" name="G3 (Bethesda)">
        <title>Hybrid Assembly of the Genome of the Entomopathogenic Nematode Steinernema carpocapsae Identifies the X-Chromosome.</title>
        <authorList>
            <person name="Serra L."/>
            <person name="Macchietto M."/>
            <person name="Macias-Munoz A."/>
            <person name="McGill C.J."/>
            <person name="Rodriguez I.M."/>
            <person name="Rodriguez B."/>
            <person name="Murad R."/>
            <person name="Mortazavi A."/>
        </authorList>
    </citation>
    <scope>NUCLEOTIDE SEQUENCE [LARGE SCALE GENOMIC DNA]</scope>
    <source>
        <strain evidence="1 2">ALL</strain>
    </source>
</reference>
<name>A0A4U8UVC9_STECR</name>
<accession>A0A4U8UVC9</accession>
<dbReference type="EMBL" id="AZBU02000001">
    <property type="protein sequence ID" value="TMS36689.1"/>
    <property type="molecule type" value="Genomic_DNA"/>
</dbReference>